<reference evidence="7 8" key="1">
    <citation type="submission" date="2018-06" db="EMBL/GenBank/DDBJ databases">
        <title>Extensive metabolic versatility and redundancy in microbially diverse, dynamic hydrothermal sediments.</title>
        <authorList>
            <person name="Dombrowski N."/>
            <person name="Teske A."/>
            <person name="Baker B.J."/>
        </authorList>
    </citation>
    <scope>NUCLEOTIDE SEQUENCE [LARGE SCALE GENOMIC DNA]</scope>
    <source>
        <strain evidence="7">B20_G2</strain>
    </source>
</reference>
<dbReference type="Gene3D" id="3.40.50.150">
    <property type="entry name" value="Vaccinia Virus protein VP39"/>
    <property type="match status" value="1"/>
</dbReference>
<dbReference type="GO" id="GO:0031515">
    <property type="term" value="C:tRNA (m1A) methyltransferase complex"/>
    <property type="evidence" value="ECO:0007669"/>
    <property type="project" value="InterPro"/>
</dbReference>
<name>A0A497F6Q8_9CREN</name>
<dbReference type="EMBL" id="QMRA01000008">
    <property type="protein sequence ID" value="RLE55344.1"/>
    <property type="molecule type" value="Genomic_DNA"/>
</dbReference>
<dbReference type="Proteomes" id="UP000269499">
    <property type="component" value="Unassembled WGS sequence"/>
</dbReference>
<dbReference type="AlphaFoldDB" id="A0A497F6Q8"/>
<organism evidence="7 8">
    <name type="scientific">Thermoproteota archaeon</name>
    <dbReference type="NCBI Taxonomy" id="2056631"/>
    <lineage>
        <taxon>Archaea</taxon>
        <taxon>Thermoproteota</taxon>
    </lineage>
</organism>
<dbReference type="InterPro" id="IPR029063">
    <property type="entry name" value="SAM-dependent_MTases_sf"/>
</dbReference>
<dbReference type="PANTHER" id="PTHR12133">
    <property type="entry name" value="TRNA (ADENINE(58)-N(1))-METHYLTRANSFERASE"/>
    <property type="match status" value="1"/>
</dbReference>
<feature type="domain" description="tRNA (adenine(58)-N(1))-methyltransferase catalytic subunit TRM61 C-terminal" evidence="6">
    <location>
        <begin position="64"/>
        <end position="232"/>
    </location>
</feature>
<dbReference type="Pfam" id="PF08704">
    <property type="entry name" value="GCD14"/>
    <property type="match status" value="1"/>
</dbReference>
<keyword evidence="4" id="KW-0819">tRNA processing</keyword>
<keyword evidence="1" id="KW-0489">Methyltransferase</keyword>
<evidence type="ECO:0000256" key="2">
    <source>
        <dbReference type="ARBA" id="ARBA00022679"/>
    </source>
</evidence>
<dbReference type="CDD" id="cd02440">
    <property type="entry name" value="AdoMet_MTases"/>
    <property type="match status" value="1"/>
</dbReference>
<comment type="caution">
    <text evidence="7">The sequence shown here is derived from an EMBL/GenBank/DDBJ whole genome shotgun (WGS) entry which is preliminary data.</text>
</comment>
<dbReference type="Pfam" id="PF14801">
    <property type="entry name" value="TrmI-like_N"/>
    <property type="match status" value="1"/>
</dbReference>
<evidence type="ECO:0000313" key="7">
    <source>
        <dbReference type="EMBL" id="RLE55344.1"/>
    </source>
</evidence>
<evidence type="ECO:0000259" key="6">
    <source>
        <dbReference type="Pfam" id="PF08704"/>
    </source>
</evidence>
<dbReference type="InterPro" id="IPR014816">
    <property type="entry name" value="tRNA_MeTrfase_Gcd14"/>
</dbReference>
<keyword evidence="2" id="KW-0808">Transferase</keyword>
<keyword evidence="3 5" id="KW-0949">S-adenosyl-L-methionine</keyword>
<feature type="binding site" evidence="5">
    <location>
        <begin position="109"/>
        <end position="112"/>
    </location>
    <ligand>
        <name>S-adenosyl-L-methionine</name>
        <dbReference type="ChEBI" id="CHEBI:59789"/>
    </ligand>
</feature>
<feature type="binding site" evidence="5">
    <location>
        <position position="174"/>
    </location>
    <ligand>
        <name>S-adenosyl-L-methionine</name>
        <dbReference type="ChEBI" id="CHEBI:59789"/>
    </ligand>
</feature>
<feature type="binding site" evidence="5">
    <location>
        <position position="158"/>
    </location>
    <ligand>
        <name>S-adenosyl-L-methionine</name>
        <dbReference type="ChEBI" id="CHEBI:59789"/>
    </ligand>
</feature>
<feature type="binding site" evidence="5">
    <location>
        <position position="130"/>
    </location>
    <ligand>
        <name>S-adenosyl-L-methionine</name>
        <dbReference type="ChEBI" id="CHEBI:59789"/>
    </ligand>
</feature>
<dbReference type="Gene3D" id="3.10.330.20">
    <property type="match status" value="1"/>
</dbReference>
<sequence>MQEDAICEGNYVLMYLNKRRTYLVKVRRGQVLHTHKGYIKLDELIGKRYGSKIKSHLGYTFIALKPTLRDYVFKFSRKTQIIYPKDIALIVLYSGIGPGSRVVEAGTGSGALTSALAYYVKPTGKVYSYEIREDVLEVAKKNLEKAGLLDYVEFKLKDVTEGIDEKNVDAVILDLATPWLVVPHAYEALADWGVFTSYSPTIDQVVKTVEALKKEGFVATECLECLVRKIKVIPGETRPETLMIGHTGYIVIARKSFKEESD</sequence>
<dbReference type="PANTHER" id="PTHR12133:SF1">
    <property type="entry name" value="TRNA (ADENINE(58)-N(1))-METHYLTRANSFERASE, MITOCHONDRIAL"/>
    <property type="match status" value="1"/>
</dbReference>
<evidence type="ECO:0000256" key="1">
    <source>
        <dbReference type="ARBA" id="ARBA00022603"/>
    </source>
</evidence>
<dbReference type="InterPro" id="IPR049470">
    <property type="entry name" value="TRM61_C"/>
</dbReference>
<accession>A0A497F6Q8</accession>
<evidence type="ECO:0000256" key="3">
    <source>
        <dbReference type="ARBA" id="ARBA00022691"/>
    </source>
</evidence>
<gene>
    <name evidence="7" type="ORF">DRJ26_00965</name>
</gene>
<dbReference type="SUPFAM" id="SSF53335">
    <property type="entry name" value="S-adenosyl-L-methionine-dependent methyltransferases"/>
    <property type="match status" value="1"/>
</dbReference>
<dbReference type="GO" id="GO:0160107">
    <property type="term" value="F:tRNA (adenine(58)-N1)-methyltransferase activity"/>
    <property type="evidence" value="ECO:0007669"/>
    <property type="project" value="InterPro"/>
</dbReference>
<proteinExistence type="predicted"/>
<evidence type="ECO:0000256" key="5">
    <source>
        <dbReference type="PIRSR" id="PIRSR017269-1"/>
    </source>
</evidence>
<evidence type="ECO:0000256" key="4">
    <source>
        <dbReference type="ARBA" id="ARBA00022694"/>
    </source>
</evidence>
<dbReference type="PIRSF" id="PIRSF017269">
    <property type="entry name" value="GCD14"/>
    <property type="match status" value="1"/>
</dbReference>
<evidence type="ECO:0000313" key="8">
    <source>
        <dbReference type="Proteomes" id="UP000269499"/>
    </source>
</evidence>
<dbReference type="FunFam" id="3.10.330.20:FF:000003">
    <property type="entry name" value="tRNA (Adenine(58)-N(1))-methyltransferase, mitochondrial isoform X1"/>
    <property type="match status" value="1"/>
</dbReference>
<dbReference type="PROSITE" id="PS51620">
    <property type="entry name" value="SAM_TRM61"/>
    <property type="match status" value="1"/>
</dbReference>
<dbReference type="GO" id="GO:0030488">
    <property type="term" value="P:tRNA methylation"/>
    <property type="evidence" value="ECO:0007669"/>
    <property type="project" value="InterPro"/>
</dbReference>
<protein>
    <recommendedName>
        <fullName evidence="6">tRNA (adenine(58)-N(1))-methyltransferase catalytic subunit TRM61 C-terminal domain-containing protein</fullName>
    </recommendedName>
</protein>